<accession>W2TJF2</accession>
<dbReference type="AlphaFoldDB" id="W2TJF2"/>
<sequence length="98" mass="11150">MTPADLIDTATTCRLRKPAGRVALRGRETKRRSARTKTEENKGSSHNKKMRAICRNFRRPVRRAVSILYEVRLKNGISSVAQEQVIALDTAFGLHFLR</sequence>
<gene>
    <name evidence="2" type="ORF">NECAME_00279</name>
</gene>
<name>W2TJF2_NECAM</name>
<dbReference type="EMBL" id="KI658623">
    <property type="protein sequence ID" value="ETN81928.1"/>
    <property type="molecule type" value="Genomic_DNA"/>
</dbReference>
<evidence type="ECO:0000313" key="3">
    <source>
        <dbReference type="Proteomes" id="UP000053676"/>
    </source>
</evidence>
<evidence type="ECO:0000256" key="1">
    <source>
        <dbReference type="SAM" id="MobiDB-lite"/>
    </source>
</evidence>
<dbReference type="Proteomes" id="UP000053676">
    <property type="component" value="Unassembled WGS sequence"/>
</dbReference>
<dbReference type="KEGG" id="nai:NECAME_00279"/>
<keyword evidence="3" id="KW-1185">Reference proteome</keyword>
<evidence type="ECO:0000313" key="2">
    <source>
        <dbReference type="EMBL" id="ETN81928.1"/>
    </source>
</evidence>
<protein>
    <submittedName>
        <fullName evidence="2">Uncharacterized protein</fullName>
    </submittedName>
</protein>
<reference evidence="3" key="1">
    <citation type="journal article" date="2014" name="Nat. Genet.">
        <title>Genome of the human hookworm Necator americanus.</title>
        <authorList>
            <person name="Tang Y.T."/>
            <person name="Gao X."/>
            <person name="Rosa B.A."/>
            <person name="Abubucker S."/>
            <person name="Hallsworth-Pepin K."/>
            <person name="Martin J."/>
            <person name="Tyagi R."/>
            <person name="Heizer E."/>
            <person name="Zhang X."/>
            <person name="Bhonagiri-Palsikar V."/>
            <person name="Minx P."/>
            <person name="Warren W.C."/>
            <person name="Wang Q."/>
            <person name="Zhan B."/>
            <person name="Hotez P.J."/>
            <person name="Sternberg P.W."/>
            <person name="Dougall A."/>
            <person name="Gaze S.T."/>
            <person name="Mulvenna J."/>
            <person name="Sotillo J."/>
            <person name="Ranganathan S."/>
            <person name="Rabelo E.M."/>
            <person name="Wilson R.K."/>
            <person name="Felgner P.L."/>
            <person name="Bethony J."/>
            <person name="Hawdon J.M."/>
            <person name="Gasser R.B."/>
            <person name="Loukas A."/>
            <person name="Mitreva M."/>
        </authorList>
    </citation>
    <scope>NUCLEOTIDE SEQUENCE [LARGE SCALE GENOMIC DNA]</scope>
</reference>
<proteinExistence type="predicted"/>
<feature type="region of interest" description="Disordered" evidence="1">
    <location>
        <begin position="23"/>
        <end position="53"/>
    </location>
</feature>
<organism evidence="2 3">
    <name type="scientific">Necator americanus</name>
    <name type="common">Human hookworm</name>
    <dbReference type="NCBI Taxonomy" id="51031"/>
    <lineage>
        <taxon>Eukaryota</taxon>
        <taxon>Metazoa</taxon>
        <taxon>Ecdysozoa</taxon>
        <taxon>Nematoda</taxon>
        <taxon>Chromadorea</taxon>
        <taxon>Rhabditida</taxon>
        <taxon>Rhabditina</taxon>
        <taxon>Rhabditomorpha</taxon>
        <taxon>Strongyloidea</taxon>
        <taxon>Ancylostomatidae</taxon>
        <taxon>Bunostominae</taxon>
        <taxon>Necator</taxon>
    </lineage>
</organism>